<dbReference type="AlphaFoldDB" id="A0A0G4HHH9"/>
<reference evidence="3" key="1">
    <citation type="submission" date="2014-11" db="EMBL/GenBank/DDBJ databases">
        <authorList>
            <person name="Otto D Thomas"/>
            <person name="Naeem Raeece"/>
        </authorList>
    </citation>
    <scope>NUCLEOTIDE SEQUENCE</scope>
</reference>
<evidence type="ECO:0000256" key="1">
    <source>
        <dbReference type="ARBA" id="ARBA00008308"/>
    </source>
</evidence>
<gene>
    <name evidence="3" type="ORF">Cvel_6885</name>
</gene>
<protein>
    <recommendedName>
        <fullName evidence="4">Methyltransferase domain-containing protein</fullName>
    </recommendedName>
</protein>
<dbReference type="Gene3D" id="3.40.50.150">
    <property type="entry name" value="Vaccinia Virus protein VP39"/>
    <property type="match status" value="1"/>
</dbReference>
<dbReference type="VEuPathDB" id="CryptoDB:Cvel_6885"/>
<keyword evidence="2" id="KW-0732">Signal</keyword>
<name>A0A0G4HHH9_9ALVE</name>
<dbReference type="InterPro" id="IPR010342">
    <property type="entry name" value="DUF938"/>
</dbReference>
<sequence length="261" mass="28504">MRCVSFGVRFLHLILTCCLLASQIDSRLQKDSFGFLGRLLRKLSLFPPMESQKRIAGAAERNKEPIAETLKQFLPTEGRVLEVASGTGQHVAHLATCFPGLQFLPSEFDREDLPDSIRAHSLGMSNVLPPVFLDSSSSPSVWKETVGEVPFDAVIVANMCHISPWKCTAGLVCGAAAVLRAPEASGRGGGLLCIYGPFLRNGKATTESNARFDSSLRESNPEWGYRDLEGEMGELLEANGFKIIQVVDMPANNFYIIAKKS</sequence>
<dbReference type="EMBL" id="CDMZ01002724">
    <property type="protein sequence ID" value="CEM43606.1"/>
    <property type="molecule type" value="Genomic_DNA"/>
</dbReference>
<evidence type="ECO:0000256" key="2">
    <source>
        <dbReference type="SAM" id="SignalP"/>
    </source>
</evidence>
<organism evidence="3">
    <name type="scientific">Chromera velia CCMP2878</name>
    <dbReference type="NCBI Taxonomy" id="1169474"/>
    <lineage>
        <taxon>Eukaryota</taxon>
        <taxon>Sar</taxon>
        <taxon>Alveolata</taxon>
        <taxon>Colpodellida</taxon>
        <taxon>Chromeraceae</taxon>
        <taxon>Chromera</taxon>
    </lineage>
</organism>
<accession>A0A0G4HHH9</accession>
<evidence type="ECO:0000313" key="3">
    <source>
        <dbReference type="EMBL" id="CEM43606.1"/>
    </source>
</evidence>
<feature type="signal peptide" evidence="2">
    <location>
        <begin position="1"/>
        <end position="26"/>
    </location>
</feature>
<dbReference type="SUPFAM" id="SSF53335">
    <property type="entry name" value="S-adenosyl-L-methionine-dependent methyltransferases"/>
    <property type="match status" value="1"/>
</dbReference>
<proteinExistence type="inferred from homology"/>
<dbReference type="PANTHER" id="PTHR20974:SF0">
    <property type="entry name" value="UPF0585 PROTEIN CG18661"/>
    <property type="match status" value="1"/>
</dbReference>
<dbReference type="PANTHER" id="PTHR20974">
    <property type="entry name" value="UPF0585 PROTEIN CG18661"/>
    <property type="match status" value="1"/>
</dbReference>
<dbReference type="InterPro" id="IPR029063">
    <property type="entry name" value="SAM-dependent_MTases_sf"/>
</dbReference>
<dbReference type="Pfam" id="PF06080">
    <property type="entry name" value="DUF938"/>
    <property type="match status" value="1"/>
</dbReference>
<evidence type="ECO:0008006" key="4">
    <source>
        <dbReference type="Google" id="ProtNLM"/>
    </source>
</evidence>
<feature type="chain" id="PRO_5005191831" description="Methyltransferase domain-containing protein" evidence="2">
    <location>
        <begin position="27"/>
        <end position="261"/>
    </location>
</feature>
<comment type="similarity">
    <text evidence="1">Belongs to the UPF0585 family.</text>
</comment>